<dbReference type="PANTHER" id="PTHR30173:SF43">
    <property type="entry name" value="ECF RNA POLYMERASE SIGMA FACTOR SIGI-RELATED"/>
    <property type="match status" value="1"/>
</dbReference>
<dbReference type="KEGG" id="sfeu:IM697_20280"/>
<evidence type="ECO:0000256" key="2">
    <source>
        <dbReference type="ARBA" id="ARBA00011344"/>
    </source>
</evidence>
<dbReference type="Gene3D" id="3.10.450.50">
    <property type="match status" value="1"/>
</dbReference>
<comment type="similarity">
    <text evidence="1">Belongs to the sigma-70 factor family. ECF subfamily.</text>
</comment>
<keyword evidence="10" id="KW-1185">Reference proteome</keyword>
<dbReference type="InterPro" id="IPR032710">
    <property type="entry name" value="NTF2-like_dom_sf"/>
</dbReference>
<organism evidence="9 10">
    <name type="scientific">Streptomyces ferrugineus</name>
    <dbReference type="NCBI Taxonomy" id="1413221"/>
    <lineage>
        <taxon>Bacteria</taxon>
        <taxon>Bacillati</taxon>
        <taxon>Actinomycetota</taxon>
        <taxon>Actinomycetes</taxon>
        <taxon>Kitasatosporales</taxon>
        <taxon>Streptomycetaceae</taxon>
        <taxon>Streptomyces</taxon>
    </lineage>
</organism>
<keyword evidence="3" id="KW-0805">Transcription regulation</keyword>
<dbReference type="InterPro" id="IPR013324">
    <property type="entry name" value="RNA_pol_sigma_r3/r4-like"/>
</dbReference>
<dbReference type="AlphaFoldDB" id="A0A7M2T130"/>
<dbReference type="PANTHER" id="PTHR30173">
    <property type="entry name" value="SIGMA 19 FACTOR"/>
    <property type="match status" value="1"/>
</dbReference>
<dbReference type="InterPro" id="IPR007627">
    <property type="entry name" value="RNA_pol_sigma70_r2"/>
</dbReference>
<feature type="domain" description="RNA polymerase sigma factor 70 region 4 type 2" evidence="8">
    <location>
        <begin position="112"/>
        <end position="162"/>
    </location>
</feature>
<evidence type="ECO:0000256" key="4">
    <source>
        <dbReference type="ARBA" id="ARBA00023082"/>
    </source>
</evidence>
<dbReference type="Gene3D" id="1.10.1740.10">
    <property type="match status" value="1"/>
</dbReference>
<dbReference type="InterPro" id="IPR014284">
    <property type="entry name" value="RNA_pol_sigma-70_dom"/>
</dbReference>
<dbReference type="Pfam" id="PF04542">
    <property type="entry name" value="Sigma70_r2"/>
    <property type="match status" value="1"/>
</dbReference>
<dbReference type="SUPFAM" id="SSF54427">
    <property type="entry name" value="NTF2-like"/>
    <property type="match status" value="1"/>
</dbReference>
<sequence>MRDTELLADRFEEHRGRLRAVAYRMLGSLAEAEDAVQEAWLKLSRSDADEIDNLGGWLTTVVGRVCLDMLRSRTRRHEEPLDDTFVPDPVIRPLTQIDPEQEVLQADSVGLALLVVLETLEPAERIAFVLHDMFAVPFDDIAPVVERSSAATRQLASRARRRVKGATPTSEPDLGRQRQVLDAFMAASRAGDFEALLAVLDPDIVLRVDSGPLVGGAAASKVVRGAKPVAEQAMLFREFARYARLVYVNGAVGVLNAPEGQPQSVLGVTIAGGRITEMYILADPERLAGLDLPDLGPVLSSPPAPRRPARTLGARRHRTGGSAT</sequence>
<dbReference type="InterPro" id="IPR013249">
    <property type="entry name" value="RNA_pol_sigma70_r4_t2"/>
</dbReference>
<evidence type="ECO:0000256" key="6">
    <source>
        <dbReference type="SAM" id="MobiDB-lite"/>
    </source>
</evidence>
<gene>
    <name evidence="9" type="ORF">IM697_20280</name>
</gene>
<dbReference type="InterPro" id="IPR036388">
    <property type="entry name" value="WH-like_DNA-bd_sf"/>
</dbReference>
<dbReference type="Proteomes" id="UP000594205">
    <property type="component" value="Chromosome"/>
</dbReference>
<comment type="subunit">
    <text evidence="2">Interacts transiently with the RNA polymerase catalytic core formed by RpoA, RpoB, RpoC and RpoZ (2 alpha, 1 beta, 1 beta' and 1 omega subunit) to form the RNA polymerase holoenzyme that can initiate transcription.</text>
</comment>
<protein>
    <submittedName>
        <fullName evidence="9">Sigma-70 family RNA polymerase sigma factor</fullName>
    </submittedName>
</protein>
<proteinExistence type="inferred from homology"/>
<dbReference type="Pfam" id="PF08281">
    <property type="entry name" value="Sigma70_r4_2"/>
    <property type="match status" value="1"/>
</dbReference>
<dbReference type="SUPFAM" id="SSF88946">
    <property type="entry name" value="Sigma2 domain of RNA polymerase sigma factors"/>
    <property type="match status" value="1"/>
</dbReference>
<dbReference type="GO" id="GO:0016987">
    <property type="term" value="F:sigma factor activity"/>
    <property type="evidence" value="ECO:0007669"/>
    <property type="project" value="UniProtKB-KW"/>
</dbReference>
<evidence type="ECO:0000259" key="8">
    <source>
        <dbReference type="Pfam" id="PF08281"/>
    </source>
</evidence>
<evidence type="ECO:0000256" key="1">
    <source>
        <dbReference type="ARBA" id="ARBA00010641"/>
    </source>
</evidence>
<evidence type="ECO:0000313" key="10">
    <source>
        <dbReference type="Proteomes" id="UP000594205"/>
    </source>
</evidence>
<evidence type="ECO:0000259" key="7">
    <source>
        <dbReference type="Pfam" id="PF04542"/>
    </source>
</evidence>
<accession>A0A7M2T130</accession>
<evidence type="ECO:0000256" key="3">
    <source>
        <dbReference type="ARBA" id="ARBA00023015"/>
    </source>
</evidence>
<evidence type="ECO:0000313" key="9">
    <source>
        <dbReference type="EMBL" id="QOV41211.1"/>
    </source>
</evidence>
<dbReference type="Gene3D" id="1.10.10.10">
    <property type="entry name" value="Winged helix-like DNA-binding domain superfamily/Winged helix DNA-binding domain"/>
    <property type="match status" value="1"/>
</dbReference>
<name>A0A7M2T130_9ACTN</name>
<keyword evidence="4" id="KW-0731">Sigma factor</keyword>
<evidence type="ECO:0000256" key="5">
    <source>
        <dbReference type="ARBA" id="ARBA00023163"/>
    </source>
</evidence>
<feature type="compositionally biased region" description="Basic residues" evidence="6">
    <location>
        <begin position="307"/>
        <end position="324"/>
    </location>
</feature>
<keyword evidence="5" id="KW-0804">Transcription</keyword>
<feature type="region of interest" description="Disordered" evidence="6">
    <location>
        <begin position="298"/>
        <end position="324"/>
    </location>
</feature>
<dbReference type="InterPro" id="IPR052704">
    <property type="entry name" value="ECF_Sigma-70_Domain"/>
</dbReference>
<dbReference type="GO" id="GO:0003677">
    <property type="term" value="F:DNA binding"/>
    <property type="evidence" value="ECO:0007669"/>
    <property type="project" value="InterPro"/>
</dbReference>
<feature type="domain" description="RNA polymerase sigma-70 region 2" evidence="7">
    <location>
        <begin position="11"/>
        <end position="76"/>
    </location>
</feature>
<dbReference type="GO" id="GO:0006352">
    <property type="term" value="P:DNA-templated transcription initiation"/>
    <property type="evidence" value="ECO:0007669"/>
    <property type="project" value="InterPro"/>
</dbReference>
<dbReference type="SUPFAM" id="SSF88659">
    <property type="entry name" value="Sigma3 and sigma4 domains of RNA polymerase sigma factors"/>
    <property type="match status" value="1"/>
</dbReference>
<dbReference type="InterPro" id="IPR013325">
    <property type="entry name" value="RNA_pol_sigma_r2"/>
</dbReference>
<dbReference type="EMBL" id="CP063373">
    <property type="protein sequence ID" value="QOV41211.1"/>
    <property type="molecule type" value="Genomic_DNA"/>
</dbReference>
<dbReference type="NCBIfam" id="TIGR02937">
    <property type="entry name" value="sigma70-ECF"/>
    <property type="match status" value="1"/>
</dbReference>
<reference evidence="9 10" key="1">
    <citation type="submission" date="2020-10" db="EMBL/GenBank/DDBJ databases">
        <title>Streptomyces ferrugineus complate genome analysis.</title>
        <authorList>
            <person name="Anwar N."/>
        </authorList>
    </citation>
    <scope>NUCLEOTIDE SEQUENCE [LARGE SCALE GENOMIC DNA]</scope>
    <source>
        <strain evidence="9 10">CCTCC AA2014009</strain>
    </source>
</reference>